<dbReference type="AlphaFoldDB" id="A0A935CD55"/>
<keyword evidence="1" id="KW-0812">Transmembrane</keyword>
<comment type="caution">
    <text evidence="2">The sequence shown here is derived from an EMBL/GenBank/DDBJ whole genome shotgun (WGS) entry which is preliminary data.</text>
</comment>
<feature type="transmembrane region" description="Helical" evidence="1">
    <location>
        <begin position="39"/>
        <end position="57"/>
    </location>
</feature>
<keyword evidence="1" id="KW-0472">Membrane</keyword>
<sequence>MVAGILVPKVGFLFTLVIAAFLGWLIFLTWPRLAAPEKLMRIAVLALVVAVAVMQAFPKA</sequence>
<keyword evidence="1" id="KW-1133">Transmembrane helix</keyword>
<proteinExistence type="predicted"/>
<dbReference type="Pfam" id="PF20444">
    <property type="entry name" value="DUF6703"/>
    <property type="match status" value="1"/>
</dbReference>
<accession>A0A935CD55</accession>
<gene>
    <name evidence="2" type="ORF">IPF40_04885</name>
</gene>
<organism evidence="2 3">
    <name type="scientific">Candidatus Phosphoribacter hodrii</name>
    <dbReference type="NCBI Taxonomy" id="2953743"/>
    <lineage>
        <taxon>Bacteria</taxon>
        <taxon>Bacillati</taxon>
        <taxon>Actinomycetota</taxon>
        <taxon>Actinomycetes</taxon>
        <taxon>Micrococcales</taxon>
        <taxon>Dermatophilaceae</taxon>
        <taxon>Candidatus Phosphoribacter</taxon>
    </lineage>
</organism>
<dbReference type="InterPro" id="IPR046549">
    <property type="entry name" value="DUF6703"/>
</dbReference>
<dbReference type="EMBL" id="JADIXZ010000003">
    <property type="protein sequence ID" value="MBK6300407.1"/>
    <property type="molecule type" value="Genomic_DNA"/>
</dbReference>
<feature type="transmembrane region" description="Helical" evidence="1">
    <location>
        <begin position="6"/>
        <end position="27"/>
    </location>
</feature>
<evidence type="ECO:0000256" key="1">
    <source>
        <dbReference type="SAM" id="Phobius"/>
    </source>
</evidence>
<evidence type="ECO:0000313" key="3">
    <source>
        <dbReference type="Proteomes" id="UP000718281"/>
    </source>
</evidence>
<evidence type="ECO:0000313" key="2">
    <source>
        <dbReference type="EMBL" id="MBK6300407.1"/>
    </source>
</evidence>
<dbReference type="Proteomes" id="UP000718281">
    <property type="component" value="Unassembled WGS sequence"/>
</dbReference>
<protein>
    <submittedName>
        <fullName evidence="2">Uncharacterized protein</fullName>
    </submittedName>
</protein>
<name>A0A935CD55_9MICO</name>
<reference evidence="2 3" key="1">
    <citation type="submission" date="2020-10" db="EMBL/GenBank/DDBJ databases">
        <title>Connecting structure to function with the recovery of over 1000 high-quality activated sludge metagenome-assembled genomes encoding full-length rRNA genes using long-read sequencing.</title>
        <authorList>
            <person name="Singleton C.M."/>
            <person name="Petriglieri F."/>
            <person name="Kristensen J.M."/>
            <person name="Kirkegaard R.H."/>
            <person name="Michaelsen T.Y."/>
            <person name="Andersen M.H."/>
            <person name="Karst S.M."/>
            <person name="Dueholm M.S."/>
            <person name="Nielsen P.H."/>
            <person name="Albertsen M."/>
        </authorList>
    </citation>
    <scope>NUCLEOTIDE SEQUENCE [LARGE SCALE GENOMIC DNA]</scope>
    <source>
        <strain evidence="2">AalE_18-Q3-R2-46_BAT3C.188</strain>
    </source>
</reference>